<keyword evidence="1" id="KW-1133">Transmembrane helix</keyword>
<proteinExistence type="predicted"/>
<organism evidence="2 3">
    <name type="scientific">Desulfomarina profundi</name>
    <dbReference type="NCBI Taxonomy" id="2772557"/>
    <lineage>
        <taxon>Bacteria</taxon>
        <taxon>Pseudomonadati</taxon>
        <taxon>Thermodesulfobacteriota</taxon>
        <taxon>Desulfobulbia</taxon>
        <taxon>Desulfobulbales</taxon>
        <taxon>Desulfobulbaceae</taxon>
        <taxon>Desulfomarina</taxon>
    </lineage>
</organism>
<dbReference type="KEGG" id="dbk:DGMP_18520"/>
<dbReference type="EMBL" id="AP024086">
    <property type="protein sequence ID" value="BCL61159.1"/>
    <property type="molecule type" value="Genomic_DNA"/>
</dbReference>
<keyword evidence="1" id="KW-0812">Transmembrane</keyword>
<dbReference type="AlphaFoldDB" id="A0A8D5JH89"/>
<name>A0A8D5JH89_9BACT</name>
<sequence>MIIQIIDYLKAHSGAVKLCTWVGLTTIIVWSVSGVDTHHAHTWMEKHIPGFWALFGIISCVILVYFSRWFGKGGIMTREDYYDN</sequence>
<reference evidence="2" key="1">
    <citation type="submission" date="2020-09" db="EMBL/GenBank/DDBJ databases">
        <title>Desulfogranum mesoprofundum gen. nov., sp. nov., a novel mesophilic, sulfate-reducing chemolithoautotroph isolated from a deep-sea hydrothermal vent chimney in the Suiyo Seamount.</title>
        <authorList>
            <person name="Hashimoto Y."/>
            <person name="Nakagawa S."/>
        </authorList>
    </citation>
    <scope>NUCLEOTIDE SEQUENCE</scope>
    <source>
        <strain evidence="2">KT2</strain>
    </source>
</reference>
<dbReference type="RefSeq" id="WP_228857197.1">
    <property type="nucleotide sequence ID" value="NZ_AP024086.1"/>
</dbReference>
<evidence type="ECO:0000313" key="2">
    <source>
        <dbReference type="EMBL" id="BCL61159.1"/>
    </source>
</evidence>
<feature type="transmembrane region" description="Helical" evidence="1">
    <location>
        <begin position="12"/>
        <end position="31"/>
    </location>
</feature>
<gene>
    <name evidence="2" type="ORF">DGMP_18520</name>
</gene>
<keyword evidence="1" id="KW-0472">Membrane</keyword>
<dbReference type="Proteomes" id="UP000826725">
    <property type="component" value="Chromosome"/>
</dbReference>
<keyword evidence="3" id="KW-1185">Reference proteome</keyword>
<protein>
    <submittedName>
        <fullName evidence="2">Uncharacterized protein</fullName>
    </submittedName>
</protein>
<evidence type="ECO:0000256" key="1">
    <source>
        <dbReference type="SAM" id="Phobius"/>
    </source>
</evidence>
<feature type="transmembrane region" description="Helical" evidence="1">
    <location>
        <begin position="51"/>
        <end position="70"/>
    </location>
</feature>
<accession>A0A8D5JH89</accession>
<evidence type="ECO:0000313" key="3">
    <source>
        <dbReference type="Proteomes" id="UP000826725"/>
    </source>
</evidence>